<organism evidence="2 3">
    <name type="scientific">Embleya scabrispora</name>
    <dbReference type="NCBI Taxonomy" id="159449"/>
    <lineage>
        <taxon>Bacteria</taxon>
        <taxon>Bacillati</taxon>
        <taxon>Actinomycetota</taxon>
        <taxon>Actinomycetes</taxon>
        <taxon>Kitasatosporales</taxon>
        <taxon>Streptomycetaceae</taxon>
        <taxon>Embleya</taxon>
    </lineage>
</organism>
<sequence>MSDPSKIRSVLNPGMPQTVIPPGSGGTTGPNDKTKVEAQQLRTSAKTLHVMAGEVNTVRSVPDAPSARTACAGWRLAAPLTTARWKDQIARLTTDLGEISDGLYSIADNYERNEHAVTISLAGKVG</sequence>
<name>A0A1T3NWF5_9ACTN</name>
<dbReference type="EMBL" id="MWQN01000001">
    <property type="protein sequence ID" value="OPC80992.1"/>
    <property type="molecule type" value="Genomic_DNA"/>
</dbReference>
<dbReference type="OrthoDB" id="4350648at2"/>
<keyword evidence="3" id="KW-1185">Reference proteome</keyword>
<evidence type="ECO:0000313" key="2">
    <source>
        <dbReference type="EMBL" id="OPC80992.1"/>
    </source>
</evidence>
<dbReference type="Proteomes" id="UP000190037">
    <property type="component" value="Unassembled WGS sequence"/>
</dbReference>
<protein>
    <submittedName>
        <fullName evidence="2">Uncharacterized protein</fullName>
    </submittedName>
</protein>
<proteinExistence type="predicted"/>
<evidence type="ECO:0000313" key="3">
    <source>
        <dbReference type="Proteomes" id="UP000190037"/>
    </source>
</evidence>
<accession>A0A1T3NWF5</accession>
<gene>
    <name evidence="2" type="ORF">B4N89_08560</name>
</gene>
<reference evidence="2 3" key="1">
    <citation type="submission" date="2017-03" db="EMBL/GenBank/DDBJ databases">
        <title>Draft genome sequence of Streptomyces scabrisporus NF3, endophyte isolated from Amphipterygium adstringens.</title>
        <authorList>
            <person name="Vazquez M."/>
            <person name="Ceapa C.D."/>
            <person name="Rodriguez Luna D."/>
            <person name="Sanchez Esquivel S."/>
        </authorList>
    </citation>
    <scope>NUCLEOTIDE SEQUENCE [LARGE SCALE GENOMIC DNA]</scope>
    <source>
        <strain evidence="2 3">NF3</strain>
    </source>
</reference>
<dbReference type="STRING" id="159449.B4N89_08560"/>
<feature type="region of interest" description="Disordered" evidence="1">
    <location>
        <begin position="1"/>
        <end position="33"/>
    </location>
</feature>
<dbReference type="AlphaFoldDB" id="A0A1T3NWF5"/>
<comment type="caution">
    <text evidence="2">The sequence shown here is derived from an EMBL/GenBank/DDBJ whole genome shotgun (WGS) entry which is preliminary data.</text>
</comment>
<dbReference type="RefSeq" id="WP_078975300.1">
    <property type="nucleotide sequence ID" value="NZ_MWQN01000001.1"/>
</dbReference>
<evidence type="ECO:0000256" key="1">
    <source>
        <dbReference type="SAM" id="MobiDB-lite"/>
    </source>
</evidence>